<feature type="transmembrane region" description="Helical" evidence="9">
    <location>
        <begin position="271"/>
        <end position="290"/>
    </location>
</feature>
<evidence type="ECO:0000256" key="8">
    <source>
        <dbReference type="ARBA" id="ARBA00023136"/>
    </source>
</evidence>
<feature type="transmembrane region" description="Helical" evidence="9">
    <location>
        <begin position="218"/>
        <end position="251"/>
    </location>
</feature>
<dbReference type="PROSITE" id="PS50928">
    <property type="entry name" value="ABC_TM1"/>
    <property type="match status" value="1"/>
</dbReference>
<keyword evidence="12" id="KW-1185">Reference proteome</keyword>
<dbReference type="Pfam" id="PF12911">
    <property type="entry name" value="OppC_N"/>
    <property type="match status" value="1"/>
</dbReference>
<evidence type="ECO:0000256" key="9">
    <source>
        <dbReference type="RuleBase" id="RU363032"/>
    </source>
</evidence>
<dbReference type="InterPro" id="IPR035906">
    <property type="entry name" value="MetI-like_sf"/>
</dbReference>
<evidence type="ECO:0000256" key="3">
    <source>
        <dbReference type="ARBA" id="ARBA00022475"/>
    </source>
</evidence>
<reference evidence="11 12" key="1">
    <citation type="journal article" date="2014" name="Int. J. Syst. Evol. Microbiol.">
        <title>Complete genome sequence of Corynebacterium casei LMG S-19264T (=DSM 44701T), isolated from a smear-ripened cheese.</title>
        <authorList>
            <consortium name="US DOE Joint Genome Institute (JGI-PGF)"/>
            <person name="Walter F."/>
            <person name="Albersmeier A."/>
            <person name="Kalinowski J."/>
            <person name="Ruckert C."/>
        </authorList>
    </citation>
    <scope>NUCLEOTIDE SEQUENCE [LARGE SCALE GENOMIC DNA]</scope>
    <source>
        <strain evidence="11 12">CGMCC 1.9161</strain>
    </source>
</reference>
<dbReference type="GO" id="GO:0015031">
    <property type="term" value="P:protein transport"/>
    <property type="evidence" value="ECO:0007669"/>
    <property type="project" value="UniProtKB-KW"/>
</dbReference>
<name>A0A917QCH9_9HYPH</name>
<keyword evidence="5" id="KW-0571">Peptide transport</keyword>
<organism evidence="11 12">
    <name type="scientific">Salinarimonas ramus</name>
    <dbReference type="NCBI Taxonomy" id="690164"/>
    <lineage>
        <taxon>Bacteria</taxon>
        <taxon>Pseudomonadati</taxon>
        <taxon>Pseudomonadota</taxon>
        <taxon>Alphaproteobacteria</taxon>
        <taxon>Hyphomicrobiales</taxon>
        <taxon>Salinarimonadaceae</taxon>
        <taxon>Salinarimonas</taxon>
    </lineage>
</organism>
<evidence type="ECO:0000256" key="7">
    <source>
        <dbReference type="ARBA" id="ARBA00022989"/>
    </source>
</evidence>
<dbReference type="PANTHER" id="PTHR43386">
    <property type="entry name" value="OLIGOPEPTIDE TRANSPORT SYSTEM PERMEASE PROTEIN APPC"/>
    <property type="match status" value="1"/>
</dbReference>
<dbReference type="Gene3D" id="1.10.3720.10">
    <property type="entry name" value="MetI-like"/>
    <property type="match status" value="1"/>
</dbReference>
<proteinExistence type="inferred from homology"/>
<dbReference type="InterPro" id="IPR025966">
    <property type="entry name" value="OppC_N"/>
</dbReference>
<dbReference type="GO" id="GO:0005886">
    <property type="term" value="C:plasma membrane"/>
    <property type="evidence" value="ECO:0007669"/>
    <property type="project" value="UniProtKB-SubCell"/>
</dbReference>
<comment type="subcellular location">
    <subcellularLocation>
        <location evidence="1 9">Cell membrane</location>
        <topology evidence="1 9">Multi-pass membrane protein</topology>
    </subcellularLocation>
</comment>
<evidence type="ECO:0000256" key="4">
    <source>
        <dbReference type="ARBA" id="ARBA00022692"/>
    </source>
</evidence>
<dbReference type="InterPro" id="IPR050366">
    <property type="entry name" value="BP-dependent_transpt_permease"/>
</dbReference>
<feature type="transmembrane region" description="Helical" evidence="9">
    <location>
        <begin position="153"/>
        <end position="178"/>
    </location>
</feature>
<keyword evidence="2 9" id="KW-0813">Transport</keyword>
<dbReference type="EMBL" id="BMMF01000010">
    <property type="protein sequence ID" value="GGK42915.1"/>
    <property type="molecule type" value="Genomic_DNA"/>
</dbReference>
<keyword evidence="8 9" id="KW-0472">Membrane</keyword>
<evidence type="ECO:0000256" key="1">
    <source>
        <dbReference type="ARBA" id="ARBA00004651"/>
    </source>
</evidence>
<evidence type="ECO:0000313" key="11">
    <source>
        <dbReference type="EMBL" id="GGK42915.1"/>
    </source>
</evidence>
<keyword evidence="6" id="KW-0653">Protein transport</keyword>
<dbReference type="CDD" id="cd06261">
    <property type="entry name" value="TM_PBP2"/>
    <property type="match status" value="1"/>
</dbReference>
<dbReference type="Proteomes" id="UP000600449">
    <property type="component" value="Unassembled WGS sequence"/>
</dbReference>
<evidence type="ECO:0000256" key="6">
    <source>
        <dbReference type="ARBA" id="ARBA00022927"/>
    </source>
</evidence>
<protein>
    <submittedName>
        <fullName evidence="11">ABC transporter permease</fullName>
    </submittedName>
</protein>
<dbReference type="SUPFAM" id="SSF161098">
    <property type="entry name" value="MetI-like"/>
    <property type="match status" value="1"/>
</dbReference>
<dbReference type="RefSeq" id="WP_188914305.1">
    <property type="nucleotide sequence ID" value="NZ_BMMF01000010.1"/>
</dbReference>
<dbReference type="Pfam" id="PF00528">
    <property type="entry name" value="BPD_transp_1"/>
    <property type="match status" value="1"/>
</dbReference>
<feature type="transmembrane region" description="Helical" evidence="9">
    <location>
        <begin position="107"/>
        <end position="133"/>
    </location>
</feature>
<comment type="similarity">
    <text evidence="9">Belongs to the binding-protein-dependent transport system permease family.</text>
</comment>
<dbReference type="PANTHER" id="PTHR43386:SF1">
    <property type="entry name" value="D,D-DIPEPTIDE TRANSPORT SYSTEM PERMEASE PROTEIN DDPC-RELATED"/>
    <property type="match status" value="1"/>
</dbReference>
<evidence type="ECO:0000259" key="10">
    <source>
        <dbReference type="PROSITE" id="PS50928"/>
    </source>
</evidence>
<dbReference type="GO" id="GO:0015833">
    <property type="term" value="P:peptide transport"/>
    <property type="evidence" value="ECO:0007669"/>
    <property type="project" value="UniProtKB-KW"/>
</dbReference>
<comment type="caution">
    <text evidence="11">The sequence shown here is derived from an EMBL/GenBank/DDBJ whole genome shotgun (WGS) entry which is preliminary data.</text>
</comment>
<dbReference type="InterPro" id="IPR000515">
    <property type="entry name" value="MetI-like"/>
</dbReference>
<accession>A0A917QCH9</accession>
<keyword evidence="4 9" id="KW-0812">Transmembrane</keyword>
<feature type="transmembrane region" description="Helical" evidence="9">
    <location>
        <begin position="39"/>
        <end position="60"/>
    </location>
</feature>
<keyword evidence="3" id="KW-1003">Cell membrane</keyword>
<gene>
    <name evidence="11" type="ORF">GCM10011322_32460</name>
</gene>
<evidence type="ECO:0000256" key="5">
    <source>
        <dbReference type="ARBA" id="ARBA00022856"/>
    </source>
</evidence>
<evidence type="ECO:0000313" key="12">
    <source>
        <dbReference type="Proteomes" id="UP000600449"/>
    </source>
</evidence>
<sequence>MADALPRESAPLDAATAAPSLAQRARRPLWRDLLAEKRVVIAGSYLALLALVAIFAPWIAPRDPLEQDLMLSLLPPAWAAGAEPGYWLGTDDLGRDVLSRLIYGARVALTVALVAATLAAILGSVLGLLAGWYRGLVDGAVSRLVDIWMAFPPVLLSILLVAIIGAGLPAVIIAIVIIDWTRFCRVVRAETMQQAAQDYVIAARTIGFSRRAILIREILPNVAPVLVALVSLEMGIAVIVEAILSFVGLSVSSDMPTWGGMIAQGRQIIHHAWWVLAAPLAMLFVTVLAFNQLGDGLRRALDPVARR</sequence>
<dbReference type="AlphaFoldDB" id="A0A917QCH9"/>
<dbReference type="GO" id="GO:0055085">
    <property type="term" value="P:transmembrane transport"/>
    <property type="evidence" value="ECO:0007669"/>
    <property type="project" value="InterPro"/>
</dbReference>
<keyword evidence="7 9" id="KW-1133">Transmembrane helix</keyword>
<evidence type="ECO:0000256" key="2">
    <source>
        <dbReference type="ARBA" id="ARBA00022448"/>
    </source>
</evidence>
<feature type="domain" description="ABC transmembrane type-1" evidence="10">
    <location>
        <begin position="105"/>
        <end position="294"/>
    </location>
</feature>